<accession>A0A286D721</accession>
<proteinExistence type="inferred from homology"/>
<dbReference type="InterPro" id="IPR002563">
    <property type="entry name" value="Flavin_Rdtase-like_dom"/>
</dbReference>
<keyword evidence="3" id="KW-0288">FMN</keyword>
<evidence type="ECO:0000313" key="6">
    <source>
        <dbReference type="EMBL" id="SOD54463.1"/>
    </source>
</evidence>
<comment type="similarity">
    <text evidence="4">Belongs to the flavoredoxin family.</text>
</comment>
<evidence type="ECO:0000256" key="1">
    <source>
        <dbReference type="ARBA" id="ARBA00001917"/>
    </source>
</evidence>
<dbReference type="SMART" id="SM00903">
    <property type="entry name" value="Flavin_Reduct"/>
    <property type="match status" value="1"/>
</dbReference>
<dbReference type="PANTHER" id="PTHR33798:SF5">
    <property type="entry name" value="FLAVIN REDUCTASE LIKE DOMAIN-CONTAINING PROTEIN"/>
    <property type="match status" value="1"/>
</dbReference>
<dbReference type="GO" id="GO:0016646">
    <property type="term" value="F:oxidoreductase activity, acting on the CH-NH group of donors, NAD or NADP as acceptor"/>
    <property type="evidence" value="ECO:0007669"/>
    <property type="project" value="UniProtKB-ARBA"/>
</dbReference>
<dbReference type="RefSeq" id="WP_097121709.1">
    <property type="nucleotide sequence ID" value="NZ_OCND01000004.1"/>
</dbReference>
<dbReference type="Proteomes" id="UP000219374">
    <property type="component" value="Unassembled WGS sequence"/>
</dbReference>
<keyword evidence="2" id="KW-0285">Flavoprotein</keyword>
<feature type="domain" description="Flavin reductase like" evidence="5">
    <location>
        <begin position="19"/>
        <end position="175"/>
    </location>
</feature>
<evidence type="ECO:0000256" key="4">
    <source>
        <dbReference type="ARBA" id="ARBA00038054"/>
    </source>
</evidence>
<dbReference type="EMBL" id="OCND01000004">
    <property type="protein sequence ID" value="SOD54463.1"/>
    <property type="molecule type" value="Genomic_DNA"/>
</dbReference>
<protein>
    <submittedName>
        <fullName evidence="6">NADH-FMN oxidoreductase RutF, flavin reductase (DIM6/NTAB) family</fullName>
    </submittedName>
</protein>
<dbReference type="SUPFAM" id="SSF50475">
    <property type="entry name" value="FMN-binding split barrel"/>
    <property type="match status" value="1"/>
</dbReference>
<dbReference type="PANTHER" id="PTHR33798">
    <property type="entry name" value="FLAVOPROTEIN OXYGENASE"/>
    <property type="match status" value="1"/>
</dbReference>
<name>A0A286D721_9GAMM</name>
<dbReference type="InterPro" id="IPR012349">
    <property type="entry name" value="Split_barrel_FMN-bd"/>
</dbReference>
<evidence type="ECO:0000313" key="7">
    <source>
        <dbReference type="Proteomes" id="UP000219374"/>
    </source>
</evidence>
<dbReference type="AlphaFoldDB" id="A0A286D721"/>
<dbReference type="Pfam" id="PF01613">
    <property type="entry name" value="Flavin_Reduct"/>
    <property type="match status" value="1"/>
</dbReference>
<dbReference type="OrthoDB" id="9794638at2"/>
<dbReference type="Gene3D" id="2.30.110.10">
    <property type="entry name" value="Electron Transport, Fmn-binding Protein, Chain A"/>
    <property type="match status" value="1"/>
</dbReference>
<organism evidence="6 7">
    <name type="scientific">Pseudoxanthomonas wuyuanensis</name>
    <dbReference type="NCBI Taxonomy" id="1073196"/>
    <lineage>
        <taxon>Bacteria</taxon>
        <taxon>Pseudomonadati</taxon>
        <taxon>Pseudomonadota</taxon>
        <taxon>Gammaproteobacteria</taxon>
        <taxon>Lysobacterales</taxon>
        <taxon>Lysobacteraceae</taxon>
        <taxon>Pseudoxanthomonas</taxon>
    </lineage>
</organism>
<comment type="cofactor">
    <cofactor evidence="1">
        <name>FMN</name>
        <dbReference type="ChEBI" id="CHEBI:58210"/>
    </cofactor>
</comment>
<evidence type="ECO:0000256" key="3">
    <source>
        <dbReference type="ARBA" id="ARBA00022643"/>
    </source>
</evidence>
<evidence type="ECO:0000259" key="5">
    <source>
        <dbReference type="SMART" id="SM00903"/>
    </source>
</evidence>
<gene>
    <name evidence="6" type="ORF">SAMN06296416_10467</name>
</gene>
<dbReference type="GO" id="GO:0010181">
    <property type="term" value="F:FMN binding"/>
    <property type="evidence" value="ECO:0007669"/>
    <property type="project" value="InterPro"/>
</dbReference>
<evidence type="ECO:0000256" key="2">
    <source>
        <dbReference type="ARBA" id="ARBA00022630"/>
    </source>
</evidence>
<sequence length="202" mass="21937">MRLDFAELGPAEGYRWLTATVTPRPIAWVSTRSRAGIDNLAPFSFFQVVCDQPPTLMISISQRDGGGLKDTLVNASETGELVVQLVSHAQAGAMNASSASLPPGISEFERFGIACVASELVRPLRVAAAAVAFECRLAEVKPYPAQQPRHHLLFAEVLLAHVDDAVLADERHVDAEKLDLIGRMGGSLYATTRDRFPMRRPA</sequence>
<reference evidence="6 7" key="1">
    <citation type="submission" date="2017-09" db="EMBL/GenBank/DDBJ databases">
        <authorList>
            <person name="Ehlers B."/>
            <person name="Leendertz F.H."/>
        </authorList>
    </citation>
    <scope>NUCLEOTIDE SEQUENCE [LARGE SCALE GENOMIC DNA]</scope>
    <source>
        <strain evidence="6 7">CGMCC 1.10978</strain>
    </source>
</reference>
<keyword evidence="7" id="KW-1185">Reference proteome</keyword>